<keyword evidence="3" id="KW-0614">Plasmid</keyword>
<geneLocation type="plasmid" evidence="3 5">
    <name>pWSM1592_1</name>
</geneLocation>
<protein>
    <submittedName>
        <fullName evidence="2">RES domain-containing protein</fullName>
    </submittedName>
    <submittedName>
        <fullName evidence="3">RES family NAD+ phosphorylase</fullName>
    </submittedName>
</protein>
<dbReference type="Proteomes" id="UP001060123">
    <property type="component" value="Plasmid pWSM1592_1"/>
</dbReference>
<dbReference type="Pfam" id="PF08808">
    <property type="entry name" value="RES"/>
    <property type="match status" value="1"/>
</dbReference>
<name>A0A2N0DGJ0_RHISU</name>
<feature type="domain" description="RES" evidence="1">
    <location>
        <begin position="53"/>
        <end position="186"/>
    </location>
</feature>
<reference evidence="2 4" key="1">
    <citation type="submission" date="2017-11" db="EMBL/GenBank/DDBJ databases">
        <authorList>
            <person name="Han C.G."/>
        </authorList>
    </citation>
    <scope>NUCLEOTIDE SEQUENCE [LARGE SCALE GENOMIC DNA]</scope>
    <source>
        <strain evidence="2 4">HCNT1</strain>
    </source>
</reference>
<evidence type="ECO:0000313" key="4">
    <source>
        <dbReference type="Proteomes" id="UP000232164"/>
    </source>
</evidence>
<dbReference type="Proteomes" id="UP000232164">
    <property type="component" value="Unassembled WGS sequence"/>
</dbReference>
<evidence type="ECO:0000259" key="1">
    <source>
        <dbReference type="SMART" id="SM00953"/>
    </source>
</evidence>
<evidence type="ECO:0000313" key="2">
    <source>
        <dbReference type="EMBL" id="PKA45234.1"/>
    </source>
</evidence>
<proteinExistence type="predicted"/>
<dbReference type="SMART" id="SM00953">
    <property type="entry name" value="RES"/>
    <property type="match status" value="1"/>
</dbReference>
<accession>A0A2N0DGJ0</accession>
<organism evidence="2 4">
    <name type="scientific">Rhizobium sullae</name>
    <name type="common">Rhizobium hedysari</name>
    <dbReference type="NCBI Taxonomy" id="50338"/>
    <lineage>
        <taxon>Bacteria</taxon>
        <taxon>Pseudomonadati</taxon>
        <taxon>Pseudomonadota</taxon>
        <taxon>Alphaproteobacteria</taxon>
        <taxon>Hyphomicrobiales</taxon>
        <taxon>Rhizobiaceae</taxon>
        <taxon>Rhizobium/Agrobacterium group</taxon>
        <taxon>Rhizobium</taxon>
    </lineage>
</organism>
<gene>
    <name evidence="2" type="ORF">CWR43_05485</name>
    <name evidence="3" type="ORF">N2599_31305</name>
</gene>
<dbReference type="EMBL" id="CP104144">
    <property type="protein sequence ID" value="UWU17253.1"/>
    <property type="molecule type" value="Genomic_DNA"/>
</dbReference>
<dbReference type="EMBL" id="PIQN01000003">
    <property type="protein sequence ID" value="PKA45234.1"/>
    <property type="molecule type" value="Genomic_DNA"/>
</dbReference>
<dbReference type="RefSeq" id="WP_027509211.1">
    <property type="nucleotide sequence ID" value="NZ_CP104144.1"/>
</dbReference>
<reference evidence="2 4" key="2">
    <citation type="submission" date="2017-12" db="EMBL/GenBank/DDBJ databases">
        <title>Genome sequence of Rhizobium sullae HCNT1 isolated from Sulla coronaria nodules and featuring peculiar denitrification phenotypes.</title>
        <authorList>
            <person name="De Diego-Diaz B."/>
            <person name="Treu L."/>
            <person name="Campanaro S."/>
            <person name="Da Silva Duarte V."/>
            <person name="Basaglia M."/>
            <person name="Favaro L."/>
            <person name="Casella S."/>
            <person name="Squartini A."/>
        </authorList>
    </citation>
    <scope>NUCLEOTIDE SEQUENCE [LARGE SCALE GENOMIC DNA]</scope>
    <source>
        <strain evidence="2 4">HCNT1</strain>
    </source>
</reference>
<dbReference type="InterPro" id="IPR014914">
    <property type="entry name" value="RES_dom"/>
</dbReference>
<evidence type="ECO:0000313" key="3">
    <source>
        <dbReference type="EMBL" id="UWU17253.1"/>
    </source>
</evidence>
<sequence length="212" mass="22810">MPAGRIRQRGPSGAALPPPDWLNTKSLPIDILPAGQLLHRIHRSTFSPIFFGPGKGIAPTNRFDSVSGRFGILYVGMTRSGALAETILRNPQRLMVAATEITDRAATELSSQRELRIVRMHGTGLQALGTDNAISTGPYEPCGLWADALWDHPDSPDGIAYQSRHDPGEICVALFERADLAIMISGTKLLTAMLKDVADLLDGYGKSISHGA</sequence>
<reference evidence="3" key="3">
    <citation type="submission" date="2022-09" db="EMBL/GenBank/DDBJ databases">
        <title>Australian commercial rhizobial inoculants.</title>
        <authorList>
            <person name="Kohlmeier M.G."/>
            <person name="O'Hara G.W."/>
            <person name="Colombi E."/>
            <person name="Ramsay J.P."/>
            <person name="Terpolilli J."/>
        </authorList>
    </citation>
    <scope>NUCLEOTIDE SEQUENCE</scope>
    <source>
        <strain evidence="3">WSM1592</strain>
        <plasmid evidence="3">pWSM1592_1</plasmid>
    </source>
</reference>
<keyword evidence="5" id="KW-1185">Reference proteome</keyword>
<dbReference type="AlphaFoldDB" id="A0A2N0DGJ0"/>
<dbReference type="STRING" id="1041146.GCA_000427985_05250"/>
<evidence type="ECO:0000313" key="5">
    <source>
        <dbReference type="Proteomes" id="UP001060123"/>
    </source>
</evidence>